<dbReference type="Pfam" id="PF08313">
    <property type="entry name" value="SCA7"/>
    <property type="match status" value="1"/>
</dbReference>
<gene>
    <name evidence="3" type="ORF">D9613_006818</name>
</gene>
<keyword evidence="4" id="KW-1185">Reference proteome</keyword>
<dbReference type="Proteomes" id="UP000521872">
    <property type="component" value="Unassembled WGS sequence"/>
</dbReference>
<dbReference type="CDD" id="cd07982">
    <property type="entry name" value="HFD_TAF10"/>
    <property type="match status" value="1"/>
</dbReference>
<dbReference type="Pfam" id="PF03540">
    <property type="entry name" value="TAF10"/>
    <property type="match status" value="1"/>
</dbReference>
<dbReference type="PANTHER" id="PTHR47805:SF1">
    <property type="entry name" value="SAGA-ASSOCIATED FACTOR 73"/>
    <property type="match status" value="1"/>
</dbReference>
<feature type="compositionally biased region" description="Basic and acidic residues" evidence="1">
    <location>
        <begin position="363"/>
        <end position="387"/>
    </location>
</feature>
<dbReference type="PROSITE" id="PS51505">
    <property type="entry name" value="SCA7"/>
    <property type="match status" value="1"/>
</dbReference>
<dbReference type="PANTHER" id="PTHR47805">
    <property type="entry name" value="SAGA-ASSOCIATED FACTOR 73"/>
    <property type="match status" value="1"/>
</dbReference>
<dbReference type="GO" id="GO:0005634">
    <property type="term" value="C:nucleus"/>
    <property type="evidence" value="ECO:0007669"/>
    <property type="project" value="InterPro"/>
</dbReference>
<dbReference type="InterPro" id="IPR037804">
    <property type="entry name" value="SGF73"/>
</dbReference>
<dbReference type="InterPro" id="IPR003923">
    <property type="entry name" value="TAF10"/>
</dbReference>
<dbReference type="GO" id="GO:1904802">
    <property type="term" value="P:RITS complex assembly"/>
    <property type="evidence" value="ECO:0007669"/>
    <property type="project" value="TreeGrafter"/>
</dbReference>
<dbReference type="GO" id="GO:0031048">
    <property type="term" value="P:regulatory ncRNA-mediated heterochromatin formation"/>
    <property type="evidence" value="ECO:0007669"/>
    <property type="project" value="TreeGrafter"/>
</dbReference>
<dbReference type="GO" id="GO:0000124">
    <property type="term" value="C:SAGA complex"/>
    <property type="evidence" value="ECO:0007669"/>
    <property type="project" value="InterPro"/>
</dbReference>
<evidence type="ECO:0000256" key="1">
    <source>
        <dbReference type="SAM" id="MobiDB-lite"/>
    </source>
</evidence>
<feature type="region of interest" description="Disordered" evidence="1">
    <location>
        <begin position="47"/>
        <end position="72"/>
    </location>
</feature>
<feature type="compositionally biased region" description="Basic residues" evidence="1">
    <location>
        <begin position="288"/>
        <end position="301"/>
    </location>
</feature>
<dbReference type="PRINTS" id="PR01443">
    <property type="entry name" value="TFIID30KDSUB"/>
</dbReference>
<evidence type="ECO:0000313" key="3">
    <source>
        <dbReference type="EMBL" id="KAF4610621.1"/>
    </source>
</evidence>
<feature type="compositionally biased region" description="Low complexity" evidence="1">
    <location>
        <begin position="388"/>
        <end position="413"/>
    </location>
</feature>
<feature type="compositionally biased region" description="Basic and acidic residues" evidence="1">
    <location>
        <begin position="262"/>
        <end position="271"/>
    </location>
</feature>
<feature type="region of interest" description="Disordered" evidence="1">
    <location>
        <begin position="188"/>
        <end position="214"/>
    </location>
</feature>
<dbReference type="GO" id="GO:0006357">
    <property type="term" value="P:regulation of transcription by RNA polymerase II"/>
    <property type="evidence" value="ECO:0007669"/>
    <property type="project" value="TreeGrafter"/>
</dbReference>
<accession>A0A8H4QH24</accession>
<feature type="domain" description="SCA7" evidence="2">
    <location>
        <begin position="298"/>
        <end position="364"/>
    </location>
</feature>
<comment type="caution">
    <text evidence="3">The sequence shown here is derived from an EMBL/GenBank/DDBJ whole genome shotgun (WGS) entry which is preliminary data.</text>
</comment>
<dbReference type="AlphaFoldDB" id="A0A8H4QH24"/>
<dbReference type="Gene3D" id="6.10.140.1270">
    <property type="match status" value="1"/>
</dbReference>
<protein>
    <recommendedName>
        <fullName evidence="2">SCA7 domain-containing protein</fullName>
    </recommendedName>
</protein>
<feature type="compositionally biased region" description="Low complexity" evidence="1">
    <location>
        <begin position="47"/>
        <end position="67"/>
    </location>
</feature>
<dbReference type="EMBL" id="JAACJL010000058">
    <property type="protein sequence ID" value="KAF4610621.1"/>
    <property type="molecule type" value="Genomic_DNA"/>
</dbReference>
<dbReference type="GO" id="GO:0006352">
    <property type="term" value="P:DNA-templated transcription initiation"/>
    <property type="evidence" value="ECO:0007669"/>
    <property type="project" value="InterPro"/>
</dbReference>
<feature type="region of interest" description="Disordered" evidence="1">
    <location>
        <begin position="361"/>
        <end position="413"/>
    </location>
</feature>
<reference evidence="3 4" key="1">
    <citation type="submission" date="2019-12" db="EMBL/GenBank/DDBJ databases">
        <authorList>
            <person name="Floudas D."/>
            <person name="Bentzer J."/>
            <person name="Ahren D."/>
            <person name="Johansson T."/>
            <person name="Persson P."/>
            <person name="Tunlid A."/>
        </authorList>
    </citation>
    <scope>NUCLEOTIDE SEQUENCE [LARGE SCALE GENOMIC DNA]</scope>
    <source>
        <strain evidence="3 4">CBS 102.39</strain>
    </source>
</reference>
<feature type="region of interest" description="Disordered" evidence="1">
    <location>
        <begin position="259"/>
        <end position="302"/>
    </location>
</feature>
<evidence type="ECO:0000313" key="4">
    <source>
        <dbReference type="Proteomes" id="UP000521872"/>
    </source>
</evidence>
<name>A0A8H4QH24_9AGAR</name>
<sequence>MYRTIMSNSQQPASTYQYPISSVYTPVPPVETSSSQSQQNGLVTTTAGTSTTAASSTAQTAPAQSRQAAEEARKDRTLADFMLMLDEYEPLIPNEVTDYYLQRVGFECEDVRLKRLLSLAAQKFVSDIAADAYQHARIRTNATGGRSRVNQPLTGPGSAKRRLYMVELYSRLRPATVMTIKLKPSPAPTSPFTWDIPSPSSSSEVPPSPPTTWLPARDMKVFGALPLTSTTEIGLVKCKECGKPILRSFILEHIGGKKGLKGKVDGEDSKKASKKRKASPSPDEPAKKKNKPATKVTKGRMKGPVDYDKQCGVINDKGLPCSRSLTCKSHSMGAKRSVQGRSRNYDELLLEWQRANNPNFVEPVKRETKAEKKEKREKEKLEKKRLAGEAAAALGLDPATTGKKSGASSSTKKIGKKAAAAAAAQQRLAEELREDVSEDLEDLDSEVEVEEVIRSVRTARERGIIGEPLAVPCDAGTWFIQRRERARYCRGLLQSSLSSVGGTGVPGGISALGLVSRTTSINAANTTMRLA</sequence>
<dbReference type="InterPro" id="IPR013243">
    <property type="entry name" value="SCA7_dom"/>
</dbReference>
<evidence type="ECO:0000259" key="2">
    <source>
        <dbReference type="PROSITE" id="PS51505"/>
    </source>
</evidence>
<organism evidence="3 4">
    <name type="scientific">Agrocybe pediades</name>
    <dbReference type="NCBI Taxonomy" id="84607"/>
    <lineage>
        <taxon>Eukaryota</taxon>
        <taxon>Fungi</taxon>
        <taxon>Dikarya</taxon>
        <taxon>Basidiomycota</taxon>
        <taxon>Agaricomycotina</taxon>
        <taxon>Agaricomycetes</taxon>
        <taxon>Agaricomycetidae</taxon>
        <taxon>Agaricales</taxon>
        <taxon>Agaricineae</taxon>
        <taxon>Strophariaceae</taxon>
        <taxon>Agrocybe</taxon>
    </lineage>
</organism>
<proteinExistence type="predicted"/>